<evidence type="ECO:0000256" key="4">
    <source>
        <dbReference type="ARBA" id="ARBA00023163"/>
    </source>
</evidence>
<dbReference type="SUPFAM" id="SSF52172">
    <property type="entry name" value="CheY-like"/>
    <property type="match status" value="1"/>
</dbReference>
<dbReference type="Pfam" id="PF00072">
    <property type="entry name" value="Response_reg"/>
    <property type="match status" value="1"/>
</dbReference>
<dbReference type="InterPro" id="IPR016032">
    <property type="entry name" value="Sig_transdc_resp-reg_C-effctor"/>
</dbReference>
<accession>A0A1I2IZQ2</accession>
<dbReference type="PANTHER" id="PTHR43214">
    <property type="entry name" value="TWO-COMPONENT RESPONSE REGULATOR"/>
    <property type="match status" value="1"/>
</dbReference>
<evidence type="ECO:0000256" key="2">
    <source>
        <dbReference type="ARBA" id="ARBA00023015"/>
    </source>
</evidence>
<evidence type="ECO:0000259" key="6">
    <source>
        <dbReference type="PROSITE" id="PS50043"/>
    </source>
</evidence>
<keyword evidence="3" id="KW-0238">DNA-binding</keyword>
<dbReference type="EMBL" id="FOMX01000108">
    <property type="protein sequence ID" value="SFF47935.1"/>
    <property type="molecule type" value="Genomic_DNA"/>
</dbReference>
<dbReference type="InterPro" id="IPR000792">
    <property type="entry name" value="Tscrpt_reg_LuxR_C"/>
</dbReference>
<dbReference type="SUPFAM" id="SSF46894">
    <property type="entry name" value="C-terminal effector domain of the bipartite response regulators"/>
    <property type="match status" value="1"/>
</dbReference>
<dbReference type="SMART" id="SM00421">
    <property type="entry name" value="HTH_LUXR"/>
    <property type="match status" value="1"/>
</dbReference>
<keyword evidence="1 5" id="KW-0597">Phosphoprotein</keyword>
<dbReference type="InterPro" id="IPR011006">
    <property type="entry name" value="CheY-like_superfamily"/>
</dbReference>
<keyword evidence="4" id="KW-0804">Transcription</keyword>
<dbReference type="GO" id="GO:0006355">
    <property type="term" value="P:regulation of DNA-templated transcription"/>
    <property type="evidence" value="ECO:0007669"/>
    <property type="project" value="InterPro"/>
</dbReference>
<dbReference type="GO" id="GO:0000160">
    <property type="term" value="P:phosphorelay signal transduction system"/>
    <property type="evidence" value="ECO:0007669"/>
    <property type="project" value="InterPro"/>
</dbReference>
<organism evidence="8 9">
    <name type="scientific">Nannocystis exedens</name>
    <dbReference type="NCBI Taxonomy" id="54"/>
    <lineage>
        <taxon>Bacteria</taxon>
        <taxon>Pseudomonadati</taxon>
        <taxon>Myxococcota</taxon>
        <taxon>Polyangia</taxon>
        <taxon>Nannocystales</taxon>
        <taxon>Nannocystaceae</taxon>
        <taxon>Nannocystis</taxon>
    </lineage>
</organism>
<feature type="domain" description="Response regulatory" evidence="7">
    <location>
        <begin position="45"/>
        <end position="159"/>
    </location>
</feature>
<dbReference type="InterPro" id="IPR001789">
    <property type="entry name" value="Sig_transdc_resp-reg_receiver"/>
</dbReference>
<dbReference type="PANTHER" id="PTHR43214:SF41">
    <property type="entry name" value="NITRATE_NITRITE RESPONSE REGULATOR PROTEIN NARP"/>
    <property type="match status" value="1"/>
</dbReference>
<dbReference type="Pfam" id="PF00196">
    <property type="entry name" value="GerE"/>
    <property type="match status" value="1"/>
</dbReference>
<evidence type="ECO:0000313" key="9">
    <source>
        <dbReference type="Proteomes" id="UP000199400"/>
    </source>
</evidence>
<dbReference type="GO" id="GO:0003677">
    <property type="term" value="F:DNA binding"/>
    <property type="evidence" value="ECO:0007669"/>
    <property type="project" value="UniProtKB-KW"/>
</dbReference>
<name>A0A1I2IZQ2_9BACT</name>
<dbReference type="PROSITE" id="PS50110">
    <property type="entry name" value="RESPONSE_REGULATORY"/>
    <property type="match status" value="1"/>
</dbReference>
<keyword evidence="9" id="KW-1185">Reference proteome</keyword>
<dbReference type="Proteomes" id="UP000199400">
    <property type="component" value="Unassembled WGS sequence"/>
</dbReference>
<dbReference type="InterPro" id="IPR058245">
    <property type="entry name" value="NreC/VraR/RcsB-like_REC"/>
</dbReference>
<dbReference type="PROSITE" id="PS50043">
    <property type="entry name" value="HTH_LUXR_2"/>
    <property type="match status" value="1"/>
</dbReference>
<evidence type="ECO:0000259" key="7">
    <source>
        <dbReference type="PROSITE" id="PS50110"/>
    </source>
</evidence>
<feature type="modified residue" description="4-aspartylphosphate" evidence="5">
    <location>
        <position position="94"/>
    </location>
</feature>
<evidence type="ECO:0000256" key="5">
    <source>
        <dbReference type="PROSITE-ProRule" id="PRU00169"/>
    </source>
</evidence>
<dbReference type="PRINTS" id="PR00038">
    <property type="entry name" value="HTHLUXR"/>
</dbReference>
<dbReference type="InterPro" id="IPR039420">
    <property type="entry name" value="WalR-like"/>
</dbReference>
<reference evidence="9" key="1">
    <citation type="submission" date="2016-10" db="EMBL/GenBank/DDBJ databases">
        <authorList>
            <person name="Varghese N."/>
            <person name="Submissions S."/>
        </authorList>
    </citation>
    <scope>NUCLEOTIDE SEQUENCE [LARGE SCALE GENOMIC DNA]</scope>
    <source>
        <strain evidence="9">ATCC 25963</strain>
    </source>
</reference>
<sequence>MLDHVEAFVTVRGRDDVGVGLNEDAAPQAAVGAGANSQPARVRPRALLADDHTLVREGLVRLLAAELEIVGAVADGRALVTAAEQCQPDVVLVDVTMPLLNGFDAARQLQRACPRGRIIFVTVHAEPDYVHEAFRAGAHGYVVKTAASSQLLLAVREVLAGGTFVSPGLVYEPRPRQPEEGLADELSSRQREVLQLVAEGRPAREIGDILGISRKTVEFHKARLMRVLGLRTVAELTRYAVEHGLLPGR</sequence>
<dbReference type="AlphaFoldDB" id="A0A1I2IZQ2"/>
<dbReference type="CDD" id="cd17535">
    <property type="entry name" value="REC_NarL-like"/>
    <property type="match status" value="1"/>
</dbReference>
<dbReference type="CDD" id="cd06170">
    <property type="entry name" value="LuxR_C_like"/>
    <property type="match status" value="1"/>
</dbReference>
<evidence type="ECO:0000256" key="1">
    <source>
        <dbReference type="ARBA" id="ARBA00022553"/>
    </source>
</evidence>
<evidence type="ECO:0000313" key="8">
    <source>
        <dbReference type="EMBL" id="SFF47935.1"/>
    </source>
</evidence>
<dbReference type="STRING" id="54.SAMN02745121_09115"/>
<dbReference type="SMART" id="SM00448">
    <property type="entry name" value="REC"/>
    <property type="match status" value="1"/>
</dbReference>
<protein>
    <submittedName>
        <fullName evidence="8">Two component transcriptional regulator, LuxR family</fullName>
    </submittedName>
</protein>
<keyword evidence="2" id="KW-0805">Transcription regulation</keyword>
<proteinExistence type="predicted"/>
<gene>
    <name evidence="8" type="ORF">SAMN02745121_09115</name>
</gene>
<evidence type="ECO:0000256" key="3">
    <source>
        <dbReference type="ARBA" id="ARBA00023125"/>
    </source>
</evidence>
<feature type="domain" description="HTH luxR-type" evidence="6">
    <location>
        <begin position="179"/>
        <end position="244"/>
    </location>
</feature>
<dbReference type="Gene3D" id="3.40.50.2300">
    <property type="match status" value="1"/>
</dbReference>